<comment type="caution">
    <text evidence="1">The sequence shown here is derived from an EMBL/GenBank/DDBJ whole genome shotgun (WGS) entry which is preliminary data.</text>
</comment>
<keyword evidence="2" id="KW-1185">Reference proteome</keyword>
<protein>
    <submittedName>
        <fullName evidence="1">Uncharacterized protein</fullName>
    </submittedName>
</protein>
<proteinExistence type="predicted"/>
<reference evidence="1" key="1">
    <citation type="submission" date="2024-09" db="EMBL/GenBank/DDBJ databases">
        <title>Black Yeasts Isolated from many extreme environments.</title>
        <authorList>
            <person name="Coleine C."/>
            <person name="Stajich J.E."/>
            <person name="Selbmann L."/>
        </authorList>
    </citation>
    <scope>NUCLEOTIDE SEQUENCE</scope>
    <source>
        <strain evidence="1">CCFEE 5737</strain>
    </source>
</reference>
<evidence type="ECO:0000313" key="1">
    <source>
        <dbReference type="EMBL" id="KAK3077238.1"/>
    </source>
</evidence>
<evidence type="ECO:0000313" key="2">
    <source>
        <dbReference type="Proteomes" id="UP001186974"/>
    </source>
</evidence>
<dbReference type="Proteomes" id="UP001186974">
    <property type="component" value="Unassembled WGS sequence"/>
</dbReference>
<gene>
    <name evidence="1" type="ORF">LTS18_010847</name>
</gene>
<sequence length="317" mass="35503">MTVPLAAKALHRALFQLPPQIRLAAISASRQPCGSPIEGVRVFSQATQLQARQQRLKADPPAKRQAVKKDVYVPPRPYKPSESPSRTTKPTYHEPSIARTLAERKEPTTLFEAPSLFLFSTAARGLALMSYSCAGIFLYHYVVAPPPDLSLFFRVAFSATSAAFLGMGVPGLLCTHKLLKKVTAVPREGHRRPFIRLEAFPTIPNPTGKVLEVPLSDVTIERRINDPRAERSIEQRWWDYAEDAERYQTESMWTKPFSALRLAVKRLLIESRHVMYRENLALVLVKGHGAWGLDVRGHMLEGTKGIDDLLFVGRTGL</sequence>
<dbReference type="EMBL" id="JAWDJW010003068">
    <property type="protein sequence ID" value="KAK3077238.1"/>
    <property type="molecule type" value="Genomic_DNA"/>
</dbReference>
<organism evidence="1 2">
    <name type="scientific">Coniosporium uncinatum</name>
    <dbReference type="NCBI Taxonomy" id="93489"/>
    <lineage>
        <taxon>Eukaryota</taxon>
        <taxon>Fungi</taxon>
        <taxon>Dikarya</taxon>
        <taxon>Ascomycota</taxon>
        <taxon>Pezizomycotina</taxon>
        <taxon>Dothideomycetes</taxon>
        <taxon>Dothideomycetes incertae sedis</taxon>
        <taxon>Coniosporium</taxon>
    </lineage>
</organism>
<name>A0ACC3DL63_9PEZI</name>
<accession>A0ACC3DL63</accession>